<evidence type="ECO:0000256" key="2">
    <source>
        <dbReference type="ARBA" id="ARBA00016956"/>
    </source>
</evidence>
<dbReference type="PANTHER" id="PTHR11741:SF0">
    <property type="entry name" value="ELONGATION FACTOR TS, MITOCHONDRIAL"/>
    <property type="match status" value="1"/>
</dbReference>
<feature type="region of interest" description="Involved in Mg(2+) ion dislocation from EF-Tu" evidence="5">
    <location>
        <begin position="80"/>
        <end position="83"/>
    </location>
</feature>
<evidence type="ECO:0000313" key="7">
    <source>
        <dbReference type="EMBL" id="OGZ26813.1"/>
    </source>
</evidence>
<dbReference type="InterPro" id="IPR001816">
    <property type="entry name" value="Transl_elong_EFTs/EF1B"/>
</dbReference>
<dbReference type="InterPro" id="IPR014039">
    <property type="entry name" value="Transl_elong_EFTs/EF1B_dimer"/>
</dbReference>
<dbReference type="STRING" id="1801677.A2365_01265"/>
<dbReference type="GO" id="GO:0005737">
    <property type="term" value="C:cytoplasm"/>
    <property type="evidence" value="ECO:0007669"/>
    <property type="project" value="UniProtKB-SubCell"/>
</dbReference>
<feature type="domain" description="UBA" evidence="6">
    <location>
        <begin position="3"/>
        <end position="41"/>
    </location>
</feature>
<keyword evidence="4 5" id="KW-0648">Protein biosynthesis</keyword>
<keyword evidence="5" id="KW-0963">Cytoplasm</keyword>
<comment type="subcellular location">
    <subcellularLocation>
        <location evidence="5">Cytoplasm</location>
    </subcellularLocation>
</comment>
<dbReference type="Pfam" id="PF00889">
    <property type="entry name" value="EF_TS"/>
    <property type="match status" value="1"/>
</dbReference>
<protein>
    <recommendedName>
        <fullName evidence="2 5">Elongation factor Ts</fullName>
        <shortName evidence="5">EF-Ts</shortName>
    </recommendedName>
</protein>
<dbReference type="SMART" id="SM00165">
    <property type="entry name" value="UBA"/>
    <property type="match status" value="1"/>
</dbReference>
<dbReference type="CDD" id="cd14275">
    <property type="entry name" value="UBA_EF-Ts"/>
    <property type="match status" value="1"/>
</dbReference>
<dbReference type="EMBL" id="MHMM01000015">
    <property type="protein sequence ID" value="OGZ26813.1"/>
    <property type="molecule type" value="Genomic_DNA"/>
</dbReference>
<dbReference type="InterPro" id="IPR018101">
    <property type="entry name" value="Transl_elong_Ts_CS"/>
</dbReference>
<dbReference type="AlphaFoldDB" id="A0A1G2ELZ9"/>
<gene>
    <name evidence="5 7" type="primary">tsf</name>
    <name evidence="7" type="ORF">A2365_01265</name>
</gene>
<dbReference type="SUPFAM" id="SSF54713">
    <property type="entry name" value="Elongation factor Ts (EF-Ts), dimerisation domain"/>
    <property type="match status" value="1"/>
</dbReference>
<proteinExistence type="inferred from homology"/>
<dbReference type="Proteomes" id="UP000177740">
    <property type="component" value="Unassembled WGS sequence"/>
</dbReference>
<dbReference type="FunFam" id="1.10.8.10:FF:000001">
    <property type="entry name" value="Elongation factor Ts"/>
    <property type="match status" value="1"/>
</dbReference>
<dbReference type="PANTHER" id="PTHR11741">
    <property type="entry name" value="ELONGATION FACTOR TS"/>
    <property type="match status" value="1"/>
</dbReference>
<evidence type="ECO:0000259" key="6">
    <source>
        <dbReference type="SMART" id="SM00165"/>
    </source>
</evidence>
<dbReference type="Gene3D" id="1.10.286.20">
    <property type="match status" value="1"/>
</dbReference>
<dbReference type="SUPFAM" id="SSF46934">
    <property type="entry name" value="UBA-like"/>
    <property type="match status" value="1"/>
</dbReference>
<dbReference type="Gene3D" id="3.30.479.20">
    <property type="entry name" value="Elongation factor Ts, dimerisation domain"/>
    <property type="match status" value="1"/>
</dbReference>
<accession>A0A1G2ELZ9</accession>
<comment type="caution">
    <text evidence="7">The sequence shown here is derived from an EMBL/GenBank/DDBJ whole genome shotgun (WGS) entry which is preliminary data.</text>
</comment>
<comment type="similarity">
    <text evidence="1 5">Belongs to the EF-Ts family.</text>
</comment>
<comment type="function">
    <text evidence="5">Associates with the EF-Tu.GDP complex and induces the exchange of GDP to GTP. It remains bound to the aminoacyl-tRNA.EF-Tu.GTP complex up to the GTP hydrolysis stage on the ribosome.</text>
</comment>
<evidence type="ECO:0000256" key="4">
    <source>
        <dbReference type="ARBA" id="ARBA00022917"/>
    </source>
</evidence>
<dbReference type="PROSITE" id="PS01126">
    <property type="entry name" value="EF_TS_1"/>
    <property type="match status" value="1"/>
</dbReference>
<organism evidence="7 8">
    <name type="scientific">Candidatus Nealsonbacteria bacterium RIFOXYB1_FULL_40_15</name>
    <dbReference type="NCBI Taxonomy" id="1801677"/>
    <lineage>
        <taxon>Bacteria</taxon>
        <taxon>Candidatus Nealsoniibacteriota</taxon>
    </lineage>
</organism>
<evidence type="ECO:0000256" key="3">
    <source>
        <dbReference type="ARBA" id="ARBA00022768"/>
    </source>
</evidence>
<dbReference type="HAMAP" id="MF_00050">
    <property type="entry name" value="EF_Ts"/>
    <property type="match status" value="1"/>
</dbReference>
<reference evidence="7 8" key="1">
    <citation type="journal article" date="2016" name="Nat. Commun.">
        <title>Thousands of microbial genomes shed light on interconnected biogeochemical processes in an aquifer system.</title>
        <authorList>
            <person name="Anantharaman K."/>
            <person name="Brown C.T."/>
            <person name="Hug L.A."/>
            <person name="Sharon I."/>
            <person name="Castelle C.J."/>
            <person name="Probst A.J."/>
            <person name="Thomas B.C."/>
            <person name="Singh A."/>
            <person name="Wilkins M.J."/>
            <person name="Karaoz U."/>
            <person name="Brodie E.L."/>
            <person name="Williams K.H."/>
            <person name="Hubbard S.S."/>
            <person name="Banfield J.F."/>
        </authorList>
    </citation>
    <scope>NUCLEOTIDE SEQUENCE [LARGE SCALE GENOMIC DNA]</scope>
</reference>
<dbReference type="GO" id="GO:0003746">
    <property type="term" value="F:translation elongation factor activity"/>
    <property type="evidence" value="ECO:0007669"/>
    <property type="project" value="UniProtKB-UniRule"/>
</dbReference>
<dbReference type="InterPro" id="IPR015940">
    <property type="entry name" value="UBA"/>
</dbReference>
<evidence type="ECO:0000256" key="1">
    <source>
        <dbReference type="ARBA" id="ARBA00005532"/>
    </source>
</evidence>
<dbReference type="Gene3D" id="1.10.8.10">
    <property type="entry name" value="DNA helicase RuvA subunit, C-terminal domain"/>
    <property type="match status" value="1"/>
</dbReference>
<evidence type="ECO:0000313" key="8">
    <source>
        <dbReference type="Proteomes" id="UP000177740"/>
    </source>
</evidence>
<name>A0A1G2ELZ9_9BACT</name>
<evidence type="ECO:0000256" key="5">
    <source>
        <dbReference type="HAMAP-Rule" id="MF_00050"/>
    </source>
</evidence>
<keyword evidence="3 5" id="KW-0251">Elongation factor</keyword>
<dbReference type="InterPro" id="IPR036402">
    <property type="entry name" value="EF-Ts_dimer_sf"/>
</dbReference>
<sequence length="192" mass="21966">MADLEQLKQLREETGVSVSECKKALEESAGNLEKAKEILRKWGKQLAGKKSERVAKAGIVESYIHAEGRVGVLLEIRSETDFVSKSEEFRSLAHEVCLHIAAAKPLFLSEETIPEDFLEREKKIYLEQLKGKPENLLNQIIEGKLKKFKEEVSLLSQPWIKDEEKTIRDLVNDYIAKLGENIIIKNFARFEI</sequence>
<dbReference type="InterPro" id="IPR009060">
    <property type="entry name" value="UBA-like_sf"/>
</dbReference>